<sequence length="87" mass="8466">MALPVDGGNGDGERFPGHEQFGDVDPDGDGVVGPDVDGAGGEDAGEFVECGGVALQVAVPVATLRSSGLSMITSGRVAPTIGTVASP</sequence>
<evidence type="ECO:0000313" key="3">
    <source>
        <dbReference type="Proteomes" id="UP001500620"/>
    </source>
</evidence>
<comment type="caution">
    <text evidence="2">The sequence shown here is derived from an EMBL/GenBank/DDBJ whole genome shotgun (WGS) entry which is preliminary data.</text>
</comment>
<feature type="region of interest" description="Disordered" evidence="1">
    <location>
        <begin position="1"/>
        <end position="44"/>
    </location>
</feature>
<evidence type="ECO:0000313" key="2">
    <source>
        <dbReference type="EMBL" id="GAA4263889.1"/>
    </source>
</evidence>
<proteinExistence type="predicted"/>
<gene>
    <name evidence="2" type="ORF">GCM10022255_112520</name>
</gene>
<protein>
    <submittedName>
        <fullName evidence="2">Uncharacterized protein</fullName>
    </submittedName>
</protein>
<evidence type="ECO:0000256" key="1">
    <source>
        <dbReference type="SAM" id="MobiDB-lite"/>
    </source>
</evidence>
<accession>A0ABP8DW29</accession>
<dbReference type="PROSITE" id="PS00059">
    <property type="entry name" value="ADH_ZINC"/>
    <property type="match status" value="1"/>
</dbReference>
<reference evidence="3" key="1">
    <citation type="journal article" date="2019" name="Int. J. Syst. Evol. Microbiol.">
        <title>The Global Catalogue of Microorganisms (GCM) 10K type strain sequencing project: providing services to taxonomists for standard genome sequencing and annotation.</title>
        <authorList>
            <consortium name="The Broad Institute Genomics Platform"/>
            <consortium name="The Broad Institute Genome Sequencing Center for Infectious Disease"/>
            <person name="Wu L."/>
            <person name="Ma J."/>
        </authorList>
    </citation>
    <scope>NUCLEOTIDE SEQUENCE [LARGE SCALE GENOMIC DNA]</scope>
    <source>
        <strain evidence="3">JCM 17441</strain>
    </source>
</reference>
<name>A0ABP8DW29_9ACTN</name>
<dbReference type="InterPro" id="IPR002328">
    <property type="entry name" value="ADH_Zn_CS"/>
</dbReference>
<organism evidence="2 3">
    <name type="scientific">Dactylosporangium darangshiense</name>
    <dbReference type="NCBI Taxonomy" id="579108"/>
    <lineage>
        <taxon>Bacteria</taxon>
        <taxon>Bacillati</taxon>
        <taxon>Actinomycetota</taxon>
        <taxon>Actinomycetes</taxon>
        <taxon>Micromonosporales</taxon>
        <taxon>Micromonosporaceae</taxon>
        <taxon>Dactylosporangium</taxon>
    </lineage>
</organism>
<dbReference type="Proteomes" id="UP001500620">
    <property type="component" value="Unassembled WGS sequence"/>
</dbReference>
<feature type="compositionally biased region" description="Basic and acidic residues" evidence="1">
    <location>
        <begin position="11"/>
        <end position="21"/>
    </location>
</feature>
<dbReference type="EMBL" id="BAABAT010000083">
    <property type="protein sequence ID" value="GAA4263889.1"/>
    <property type="molecule type" value="Genomic_DNA"/>
</dbReference>
<keyword evidence="3" id="KW-1185">Reference proteome</keyword>